<dbReference type="OrthoDB" id="8447466at2"/>
<name>A0A2V4THP3_9BURK</name>
<proteinExistence type="predicted"/>
<evidence type="ECO:0008006" key="4">
    <source>
        <dbReference type="Google" id="ProtNLM"/>
    </source>
</evidence>
<sequence>MMHPVPTKITTVAEFPKHTMPENLVVRADGSILVVASPQCEVWYVPAPTGQLPVEPLLLHTFDKKQLAQSFVEAAPDIFYVFTYGDAVLHRFDLRGWTPGEPVNPTKVLQFEPPAGPNGCCLLAPGVILVADCVEGLIWRVDLTNGGTSAAARVWLKHDSMNAGGGHPPVKFSDTQEVPFPGINGLRYGPKTRHVYYTTSSLGLFMRVAVDPATLEPAGEPEHLADIENVDDLCLDENLGVAYITRHPDHIIERASLEPGSSGSEAAAGDPFTDNLIGPTSIDWGRGPDDYGRVAYVPTDGGVIKLPSDGVLRPARLIRIEFAMESGASH</sequence>
<gene>
    <name evidence="2" type="ORF">C7410_15218</name>
</gene>
<dbReference type="InterPro" id="IPR052998">
    <property type="entry name" value="Hetero-Diels-Alderase-like"/>
</dbReference>
<protein>
    <recommendedName>
        <fullName evidence="4">Major royal jelly protein</fullName>
    </recommendedName>
</protein>
<dbReference type="Proteomes" id="UP000247772">
    <property type="component" value="Unassembled WGS sequence"/>
</dbReference>
<dbReference type="PANTHER" id="PTHR42060">
    <property type="entry name" value="NHL REPEAT-CONTAINING PROTEIN-RELATED"/>
    <property type="match status" value="1"/>
</dbReference>
<dbReference type="Gene3D" id="2.120.10.30">
    <property type="entry name" value="TolB, C-terminal domain"/>
    <property type="match status" value="1"/>
</dbReference>
<evidence type="ECO:0000313" key="3">
    <source>
        <dbReference type="Proteomes" id="UP000247772"/>
    </source>
</evidence>
<dbReference type="InterPro" id="IPR011042">
    <property type="entry name" value="6-blade_b-propeller_TolB-like"/>
</dbReference>
<dbReference type="SUPFAM" id="SSF63829">
    <property type="entry name" value="Calcium-dependent phosphotriesterase"/>
    <property type="match status" value="1"/>
</dbReference>
<comment type="caution">
    <text evidence="2">The sequence shown here is derived from an EMBL/GenBank/DDBJ whole genome shotgun (WGS) entry which is preliminary data.</text>
</comment>
<dbReference type="EMBL" id="QJSQ01000052">
    <property type="protein sequence ID" value="PYE12846.1"/>
    <property type="molecule type" value="Genomic_DNA"/>
</dbReference>
<reference evidence="2 3" key="1">
    <citation type="submission" date="2018-06" db="EMBL/GenBank/DDBJ databases">
        <title>Genomic Encyclopedia of Type Strains, Phase IV (KMG-V): Genome sequencing to study the core and pangenomes of soil and plant-associated prokaryotes.</title>
        <authorList>
            <person name="Whitman W."/>
        </authorList>
    </citation>
    <scope>NUCLEOTIDE SEQUENCE [LARGE SCALE GENOMIC DNA]</scope>
    <source>
        <strain evidence="2 3">SRCL-318</strain>
    </source>
</reference>
<dbReference type="RefSeq" id="WP_110857868.1">
    <property type="nucleotide sequence ID" value="NZ_QJSQ01000052.1"/>
</dbReference>
<dbReference type="AlphaFoldDB" id="A0A2V4THP3"/>
<organism evidence="2 3">
    <name type="scientific">Paraburkholderia silvatlantica</name>
    <dbReference type="NCBI Taxonomy" id="321895"/>
    <lineage>
        <taxon>Bacteria</taxon>
        <taxon>Pseudomonadati</taxon>
        <taxon>Pseudomonadota</taxon>
        <taxon>Betaproteobacteria</taxon>
        <taxon>Burkholderiales</taxon>
        <taxon>Burkholderiaceae</taxon>
        <taxon>Paraburkholderia</taxon>
    </lineage>
</organism>
<dbReference type="PANTHER" id="PTHR42060:SF1">
    <property type="entry name" value="NHL REPEAT-CONTAINING PROTEIN"/>
    <property type="match status" value="1"/>
</dbReference>
<evidence type="ECO:0000256" key="1">
    <source>
        <dbReference type="SAM" id="MobiDB-lite"/>
    </source>
</evidence>
<accession>A0A2V4THP3</accession>
<feature type="region of interest" description="Disordered" evidence="1">
    <location>
        <begin position="259"/>
        <end position="279"/>
    </location>
</feature>
<evidence type="ECO:0000313" key="2">
    <source>
        <dbReference type="EMBL" id="PYE12846.1"/>
    </source>
</evidence>